<dbReference type="EMBL" id="JARJCW010000056">
    <property type="protein sequence ID" value="KAJ7202140.1"/>
    <property type="molecule type" value="Genomic_DNA"/>
</dbReference>
<evidence type="ECO:0000256" key="1">
    <source>
        <dbReference type="SAM" id="MobiDB-lite"/>
    </source>
</evidence>
<keyword evidence="3" id="KW-1185">Reference proteome</keyword>
<dbReference type="Gene3D" id="1.10.510.10">
    <property type="entry name" value="Transferase(Phosphotransferase) domain 1"/>
    <property type="match status" value="1"/>
</dbReference>
<name>A0AAD6Y5A8_9AGAR</name>
<feature type="compositionally biased region" description="Acidic residues" evidence="1">
    <location>
        <begin position="261"/>
        <end position="275"/>
    </location>
</feature>
<feature type="region of interest" description="Disordered" evidence="1">
    <location>
        <begin position="234"/>
        <end position="290"/>
    </location>
</feature>
<dbReference type="PANTHER" id="PTHR11909">
    <property type="entry name" value="CASEIN KINASE-RELATED"/>
    <property type="match status" value="1"/>
</dbReference>
<sequence>MRPACFSSCRTSPAIPRLIGYALRVSWIELLGACGEENAGEQGSGCSYGREGRTADAFRIGTSSLERHRPPGHQARPYSPLFYRIDFGLARLRVANTPPSKPRDPLVASCNIMGSVNWCSVNSHQGLSLGTYDDLESLAYVLLFLLAGSHPGAYPITRHMNRSSSFDEPVLAARARMRASKITAVGTHLAGLSFPFCEFGRILDHTRGLEQGPACESLEKELRIADTFGCTDPPAPLDWTPCDPPEGVQRLLGGAPPYDGPNEEDIGDEENEEDSTGSRHRLGASGSPNR</sequence>
<dbReference type="InterPro" id="IPR011009">
    <property type="entry name" value="Kinase-like_dom_sf"/>
</dbReference>
<accession>A0AAD6Y5A8</accession>
<dbReference type="AlphaFoldDB" id="A0AAD6Y5A8"/>
<dbReference type="SUPFAM" id="SSF56112">
    <property type="entry name" value="Protein kinase-like (PK-like)"/>
    <property type="match status" value="1"/>
</dbReference>
<evidence type="ECO:0000313" key="2">
    <source>
        <dbReference type="EMBL" id="KAJ7202140.1"/>
    </source>
</evidence>
<comment type="caution">
    <text evidence="2">The sequence shown here is derived from an EMBL/GenBank/DDBJ whole genome shotgun (WGS) entry which is preliminary data.</text>
</comment>
<protein>
    <submittedName>
        <fullName evidence="2">Uncharacterized protein</fullName>
    </submittedName>
</protein>
<dbReference type="Proteomes" id="UP001219525">
    <property type="component" value="Unassembled WGS sequence"/>
</dbReference>
<dbReference type="InterPro" id="IPR050235">
    <property type="entry name" value="CK1_Ser-Thr_kinase"/>
</dbReference>
<gene>
    <name evidence="2" type="ORF">GGX14DRAFT_654872</name>
</gene>
<evidence type="ECO:0000313" key="3">
    <source>
        <dbReference type="Proteomes" id="UP001219525"/>
    </source>
</evidence>
<proteinExistence type="predicted"/>
<organism evidence="2 3">
    <name type="scientific">Mycena pura</name>
    <dbReference type="NCBI Taxonomy" id="153505"/>
    <lineage>
        <taxon>Eukaryota</taxon>
        <taxon>Fungi</taxon>
        <taxon>Dikarya</taxon>
        <taxon>Basidiomycota</taxon>
        <taxon>Agaricomycotina</taxon>
        <taxon>Agaricomycetes</taxon>
        <taxon>Agaricomycetidae</taxon>
        <taxon>Agaricales</taxon>
        <taxon>Marasmiineae</taxon>
        <taxon>Mycenaceae</taxon>
        <taxon>Mycena</taxon>
    </lineage>
</organism>
<reference evidence="2" key="1">
    <citation type="submission" date="2023-03" db="EMBL/GenBank/DDBJ databases">
        <title>Massive genome expansion in bonnet fungi (Mycena s.s.) driven by repeated elements and novel gene families across ecological guilds.</title>
        <authorList>
            <consortium name="Lawrence Berkeley National Laboratory"/>
            <person name="Harder C.B."/>
            <person name="Miyauchi S."/>
            <person name="Viragh M."/>
            <person name="Kuo A."/>
            <person name="Thoen E."/>
            <person name="Andreopoulos B."/>
            <person name="Lu D."/>
            <person name="Skrede I."/>
            <person name="Drula E."/>
            <person name="Henrissat B."/>
            <person name="Morin E."/>
            <person name="Kohler A."/>
            <person name="Barry K."/>
            <person name="LaButti K."/>
            <person name="Morin E."/>
            <person name="Salamov A."/>
            <person name="Lipzen A."/>
            <person name="Mereny Z."/>
            <person name="Hegedus B."/>
            <person name="Baldrian P."/>
            <person name="Stursova M."/>
            <person name="Weitz H."/>
            <person name="Taylor A."/>
            <person name="Grigoriev I.V."/>
            <person name="Nagy L.G."/>
            <person name="Martin F."/>
            <person name="Kauserud H."/>
        </authorList>
    </citation>
    <scope>NUCLEOTIDE SEQUENCE</scope>
    <source>
        <strain evidence="2">9144</strain>
    </source>
</reference>